<feature type="domain" description="TRAF-type" evidence="10">
    <location>
        <begin position="36"/>
        <end position="103"/>
    </location>
</feature>
<protein>
    <submittedName>
        <fullName evidence="12">TNF receptor-associated factor family protein DDB_G0290931-like</fullName>
    </submittedName>
</protein>
<gene>
    <name evidence="12" type="primary">LOC116287076</name>
</gene>
<dbReference type="Gene3D" id="2.60.210.10">
    <property type="entry name" value="Apoptosis, Tumor Necrosis Factor Receptor Associated Protein 2, Chain A"/>
    <property type="match status" value="1"/>
</dbReference>
<dbReference type="GeneID" id="116287076"/>
<keyword evidence="11" id="KW-1185">Reference proteome</keyword>
<feature type="domain" description="MATH" evidence="9">
    <location>
        <begin position="205"/>
        <end position="345"/>
    </location>
</feature>
<proteinExistence type="predicted"/>
<keyword evidence="6 7" id="KW-0862">Zinc</keyword>
<evidence type="ECO:0000256" key="3">
    <source>
        <dbReference type="ARBA" id="ARBA00022723"/>
    </source>
</evidence>
<dbReference type="PANTHER" id="PTHR10131">
    <property type="entry name" value="TNF RECEPTOR ASSOCIATED FACTOR"/>
    <property type="match status" value="1"/>
</dbReference>
<feature type="coiled-coil region" evidence="8">
    <location>
        <begin position="156"/>
        <end position="204"/>
    </location>
</feature>
<dbReference type="PROSITE" id="PS50145">
    <property type="entry name" value="ZF_TRAF"/>
    <property type="match status" value="2"/>
</dbReference>
<dbReference type="Pfam" id="PF02176">
    <property type="entry name" value="zf-TRAF"/>
    <property type="match status" value="2"/>
</dbReference>
<evidence type="ECO:0000256" key="6">
    <source>
        <dbReference type="ARBA" id="ARBA00022833"/>
    </source>
</evidence>
<dbReference type="KEGG" id="aten:116287076"/>
<evidence type="ECO:0000259" key="10">
    <source>
        <dbReference type="PROSITE" id="PS50145"/>
    </source>
</evidence>
<evidence type="ECO:0000313" key="11">
    <source>
        <dbReference type="Proteomes" id="UP000515163"/>
    </source>
</evidence>
<keyword evidence="2" id="KW-0963">Cytoplasm</keyword>
<keyword evidence="4" id="KW-0677">Repeat</keyword>
<evidence type="ECO:0000256" key="7">
    <source>
        <dbReference type="PROSITE-ProRule" id="PRU00207"/>
    </source>
</evidence>
<dbReference type="RefSeq" id="XP_031549546.1">
    <property type="nucleotide sequence ID" value="XM_031693686.1"/>
</dbReference>
<dbReference type="GO" id="GO:0005737">
    <property type="term" value="C:cytoplasm"/>
    <property type="evidence" value="ECO:0007669"/>
    <property type="project" value="UniProtKB-SubCell"/>
</dbReference>
<dbReference type="CDD" id="cd00121">
    <property type="entry name" value="MATH"/>
    <property type="match status" value="1"/>
</dbReference>
<sequence length="349" mass="40519">MQRRELEDHDKICDHKLVECDEHCGVTLIRRDLPNHKRNECPEVRLTCPNGCIEKRLLGPDVTSRIKRKDLHNHVTNTCKMRVVGCPFKDQGCSLQFAFQDLENHLQHNMSSHILILLAQNTQIQKKNVTLSEKVESLNSSLEAKTVLLDERRAHFQVKQEEVLMLKRQLDELSEKCSSLERQCSFLTLKNTELEEELSKAKEVLSTYTWVIHEYHILTRKHPTGSCFKSPSFRLCGYKWYLILYPNGDDKKHEEFLSLHLCIADSNLPEVLRSGRVPTGEVPVKYGLRIMSRLPGNDVSYKVTMVFEKSATVSKHHEFMKTRETLSENYCDYLNNNRLVVKCTIHPAM</sequence>
<dbReference type="OrthoDB" id="1676024at2759"/>
<feature type="zinc finger region" description="TRAF-type" evidence="7">
    <location>
        <begin position="36"/>
        <end position="103"/>
    </location>
</feature>
<dbReference type="Gene3D" id="3.30.40.10">
    <property type="entry name" value="Zinc/RING finger domain, C3HC4 (zinc finger)"/>
    <property type="match status" value="2"/>
</dbReference>
<comment type="subcellular location">
    <subcellularLocation>
        <location evidence="1">Cytoplasm</location>
    </subcellularLocation>
</comment>
<dbReference type="InParanoid" id="A0A6P8H2B1"/>
<dbReference type="Pfam" id="PF22486">
    <property type="entry name" value="MATH_2"/>
    <property type="match status" value="1"/>
</dbReference>
<keyword evidence="5 7" id="KW-0863">Zinc-finger</keyword>
<dbReference type="PROSITE" id="PS50144">
    <property type="entry name" value="MATH"/>
    <property type="match status" value="1"/>
</dbReference>
<keyword evidence="8" id="KW-0175">Coiled coil</keyword>
<dbReference type="InterPro" id="IPR001293">
    <property type="entry name" value="Znf_TRAF"/>
</dbReference>
<evidence type="ECO:0000256" key="1">
    <source>
        <dbReference type="ARBA" id="ARBA00004496"/>
    </source>
</evidence>
<evidence type="ECO:0000256" key="2">
    <source>
        <dbReference type="ARBA" id="ARBA00022490"/>
    </source>
</evidence>
<feature type="zinc finger region" description="TRAF-type" evidence="7">
    <location>
        <begin position="9"/>
        <end position="40"/>
    </location>
</feature>
<dbReference type="AlphaFoldDB" id="A0A6P8H2B1"/>
<dbReference type="InterPro" id="IPR002083">
    <property type="entry name" value="MATH/TRAF_dom"/>
</dbReference>
<dbReference type="SUPFAM" id="SSF49599">
    <property type="entry name" value="TRAF domain-like"/>
    <property type="match status" value="3"/>
</dbReference>
<dbReference type="PANTHER" id="PTHR10131:SF94">
    <property type="entry name" value="TNF RECEPTOR-ASSOCIATED FACTOR 4"/>
    <property type="match status" value="1"/>
</dbReference>
<evidence type="ECO:0000259" key="9">
    <source>
        <dbReference type="PROSITE" id="PS50144"/>
    </source>
</evidence>
<accession>A0A6P8H2B1</accession>
<feature type="domain" description="TRAF-type" evidence="10">
    <location>
        <begin position="9"/>
        <end position="40"/>
    </location>
</feature>
<evidence type="ECO:0000256" key="5">
    <source>
        <dbReference type="ARBA" id="ARBA00022771"/>
    </source>
</evidence>
<dbReference type="Proteomes" id="UP000515163">
    <property type="component" value="Unplaced"/>
</dbReference>
<dbReference type="InterPro" id="IPR008974">
    <property type="entry name" value="TRAF-like"/>
</dbReference>
<keyword evidence="3 7" id="KW-0479">Metal-binding</keyword>
<evidence type="ECO:0000256" key="8">
    <source>
        <dbReference type="SAM" id="Coils"/>
    </source>
</evidence>
<dbReference type="InterPro" id="IPR013083">
    <property type="entry name" value="Znf_RING/FYVE/PHD"/>
</dbReference>
<evidence type="ECO:0000256" key="4">
    <source>
        <dbReference type="ARBA" id="ARBA00022737"/>
    </source>
</evidence>
<organism evidence="11 12">
    <name type="scientific">Actinia tenebrosa</name>
    <name type="common">Australian red waratah sea anemone</name>
    <dbReference type="NCBI Taxonomy" id="6105"/>
    <lineage>
        <taxon>Eukaryota</taxon>
        <taxon>Metazoa</taxon>
        <taxon>Cnidaria</taxon>
        <taxon>Anthozoa</taxon>
        <taxon>Hexacorallia</taxon>
        <taxon>Actiniaria</taxon>
        <taxon>Actiniidae</taxon>
        <taxon>Actinia</taxon>
    </lineage>
</organism>
<dbReference type="GO" id="GO:0008270">
    <property type="term" value="F:zinc ion binding"/>
    <property type="evidence" value="ECO:0007669"/>
    <property type="project" value="UniProtKB-KW"/>
</dbReference>
<evidence type="ECO:0000313" key="12">
    <source>
        <dbReference type="RefSeq" id="XP_031549546.1"/>
    </source>
</evidence>
<name>A0A6P8H2B1_ACTTE</name>
<reference evidence="12" key="1">
    <citation type="submission" date="2025-08" db="UniProtKB">
        <authorList>
            <consortium name="RefSeq"/>
        </authorList>
    </citation>
    <scope>IDENTIFICATION</scope>
    <source>
        <tissue evidence="12">Tentacle</tissue>
    </source>
</reference>